<feature type="non-terminal residue" evidence="2">
    <location>
        <position position="280"/>
    </location>
</feature>
<name>A0A544VQG4_9MYCO</name>
<feature type="region of interest" description="Disordered" evidence="1">
    <location>
        <begin position="1"/>
        <end position="29"/>
    </location>
</feature>
<dbReference type="Proteomes" id="UP000315759">
    <property type="component" value="Unassembled WGS sequence"/>
</dbReference>
<proteinExistence type="predicted"/>
<feature type="region of interest" description="Disordered" evidence="1">
    <location>
        <begin position="175"/>
        <end position="280"/>
    </location>
</feature>
<dbReference type="AlphaFoldDB" id="A0A544VQG4"/>
<gene>
    <name evidence="2" type="ORF">D8S82_33210</name>
</gene>
<keyword evidence="3" id="KW-1185">Reference proteome</keyword>
<sequence length="280" mass="28746">MSIERPTGTYKSQMTTPPEAWPTADEDTHGRRAGDLLKVALRLDAAASSWARSFTSIFDGNTWFGNASDAGKAKVQAVSDKTESVGTIIADSAAFHRHVAESIMNAKKHIVDICDAAQKVIDEMNSRTLSSQDDQQQRENAIREVIDRAYRANSAVVTSAGAAINTGQIYPPAADKDIPDFGSNIPSFSGPKGAIGGISGPASPPSLNNAADQGGGVKGAQSTAQAPPPAGAPEPAVATKGNLPAEPAAAPANSAADPQVVQNAGYTPPASANPSPAPPR</sequence>
<reference evidence="2 3" key="1">
    <citation type="submission" date="2018-10" db="EMBL/GenBank/DDBJ databases">
        <title>Draft genome of Mycobacterium hodleri strain B.</title>
        <authorList>
            <person name="Amande T.J."/>
            <person name="Mcgenity T.J."/>
        </authorList>
    </citation>
    <scope>NUCLEOTIDE SEQUENCE [LARGE SCALE GENOMIC DNA]</scope>
    <source>
        <strain evidence="2 3">B</strain>
    </source>
</reference>
<accession>A0A544VQG4</accession>
<evidence type="ECO:0000313" key="2">
    <source>
        <dbReference type="EMBL" id="TQR82228.1"/>
    </source>
</evidence>
<dbReference type="EMBL" id="VIFX01000094">
    <property type="protein sequence ID" value="TQR82228.1"/>
    <property type="molecule type" value="Genomic_DNA"/>
</dbReference>
<evidence type="ECO:0000313" key="3">
    <source>
        <dbReference type="Proteomes" id="UP000315759"/>
    </source>
</evidence>
<comment type="caution">
    <text evidence="2">The sequence shown here is derived from an EMBL/GenBank/DDBJ whole genome shotgun (WGS) entry which is preliminary data.</text>
</comment>
<evidence type="ECO:0000256" key="1">
    <source>
        <dbReference type="SAM" id="MobiDB-lite"/>
    </source>
</evidence>
<protein>
    <submittedName>
        <fullName evidence="2">Uncharacterized protein</fullName>
    </submittedName>
</protein>
<organism evidence="2 3">
    <name type="scientific">Mycolicibacterium hodleri</name>
    <dbReference type="NCBI Taxonomy" id="49897"/>
    <lineage>
        <taxon>Bacteria</taxon>
        <taxon>Bacillati</taxon>
        <taxon>Actinomycetota</taxon>
        <taxon>Actinomycetes</taxon>
        <taxon>Mycobacteriales</taxon>
        <taxon>Mycobacteriaceae</taxon>
        <taxon>Mycolicibacterium</taxon>
    </lineage>
</organism>
<feature type="compositionally biased region" description="Low complexity" evidence="1">
    <location>
        <begin position="233"/>
        <end position="258"/>
    </location>
</feature>